<dbReference type="GO" id="GO:0045065">
    <property type="term" value="P:cytotoxic T cell differentiation"/>
    <property type="evidence" value="ECO:0007669"/>
    <property type="project" value="TreeGrafter"/>
</dbReference>
<feature type="non-terminal residue" evidence="16">
    <location>
        <position position="1"/>
    </location>
</feature>
<dbReference type="PROSITE" id="PS50835">
    <property type="entry name" value="IG_LIKE"/>
    <property type="match status" value="1"/>
</dbReference>
<keyword evidence="2" id="KW-1003">Cell membrane</keyword>
<dbReference type="InterPro" id="IPR007110">
    <property type="entry name" value="Ig-like_dom"/>
</dbReference>
<keyword evidence="9" id="KW-0564">Palmitate</keyword>
<dbReference type="PANTHER" id="PTHR10441">
    <property type="entry name" value="CD8 ALPHA CHAIN"/>
    <property type="match status" value="1"/>
</dbReference>
<evidence type="ECO:0000256" key="12">
    <source>
        <dbReference type="ARBA" id="ARBA00023288"/>
    </source>
</evidence>
<evidence type="ECO:0000256" key="4">
    <source>
        <dbReference type="ARBA" id="ARBA00022729"/>
    </source>
</evidence>
<evidence type="ECO:0000256" key="13">
    <source>
        <dbReference type="ARBA" id="ARBA00023319"/>
    </source>
</evidence>
<feature type="domain" description="Ig-like" evidence="15">
    <location>
        <begin position="5"/>
        <end position="130"/>
    </location>
</feature>
<dbReference type="InterPro" id="IPR013783">
    <property type="entry name" value="Ig-like_fold"/>
</dbReference>
<keyword evidence="12" id="KW-0449">Lipoprotein</keyword>
<keyword evidence="6" id="KW-1133">Transmembrane helix</keyword>
<proteinExistence type="predicted"/>
<keyword evidence="5" id="KW-0391">Immunity</keyword>
<evidence type="ECO:0000256" key="9">
    <source>
        <dbReference type="ARBA" id="ARBA00023139"/>
    </source>
</evidence>
<evidence type="ECO:0000256" key="14">
    <source>
        <dbReference type="SAM" id="SignalP"/>
    </source>
</evidence>
<organism evidence="16 17">
    <name type="scientific">Galbula dea</name>
    <dbReference type="NCBI Taxonomy" id="1109041"/>
    <lineage>
        <taxon>Eukaryota</taxon>
        <taxon>Metazoa</taxon>
        <taxon>Chordata</taxon>
        <taxon>Craniata</taxon>
        <taxon>Vertebrata</taxon>
        <taxon>Euteleostomi</taxon>
        <taxon>Archelosauria</taxon>
        <taxon>Archosauria</taxon>
        <taxon>Dinosauria</taxon>
        <taxon>Saurischia</taxon>
        <taxon>Theropoda</taxon>
        <taxon>Coelurosauria</taxon>
        <taxon>Aves</taxon>
        <taxon>Neognathae</taxon>
        <taxon>Neoaves</taxon>
        <taxon>Telluraves</taxon>
        <taxon>Coraciimorphae</taxon>
        <taxon>Piciformes</taxon>
        <taxon>Galbulidae</taxon>
        <taxon>Galbula</taxon>
    </lineage>
</organism>
<comment type="subcellular location">
    <subcellularLocation>
        <location evidence="1">Cell membrane</location>
        <topology evidence="1">Single-pass type I membrane protein</topology>
    </subcellularLocation>
</comment>
<gene>
    <name evidence="16" type="primary">Cd8a</name>
    <name evidence="16" type="ORF">GALDEA_R13058</name>
</gene>
<feature type="signal peptide" evidence="14">
    <location>
        <begin position="1"/>
        <end position="22"/>
    </location>
</feature>
<keyword evidence="10" id="KW-1015">Disulfide bond</keyword>
<accession>A0A7K9TCN3</accession>
<dbReference type="Proteomes" id="UP000566440">
    <property type="component" value="Unassembled WGS sequence"/>
</dbReference>
<evidence type="ECO:0000256" key="3">
    <source>
        <dbReference type="ARBA" id="ARBA00022692"/>
    </source>
</evidence>
<sequence>MASSPVLLLLLALGLCCSEIHGQRDRLMVKFCDTGTINPQEGQKLEMECQTPKEDSGAYWLLQDKWGTLHFIAFISSVLRVTYEGNQQSSPRFDARKRGSSYQLEVKSFKPQDEGKYFCLMNHNQELYFSPSLSAFLP</sequence>
<keyword evidence="13" id="KW-0393">Immunoglobulin domain</keyword>
<keyword evidence="7" id="KW-1064">Adaptive immunity</keyword>
<reference evidence="16 17" key="1">
    <citation type="submission" date="2019-09" db="EMBL/GenBank/DDBJ databases">
        <title>Bird 10,000 Genomes (B10K) Project - Family phase.</title>
        <authorList>
            <person name="Zhang G."/>
        </authorList>
    </citation>
    <scope>NUCLEOTIDE SEQUENCE [LARGE SCALE GENOMIC DNA]</scope>
    <source>
        <strain evidence="16">B10K-DU-001-62</strain>
        <tissue evidence="16">Muscle</tissue>
    </source>
</reference>
<evidence type="ECO:0000313" key="17">
    <source>
        <dbReference type="Proteomes" id="UP000566440"/>
    </source>
</evidence>
<dbReference type="Pfam" id="PF07686">
    <property type="entry name" value="V-set"/>
    <property type="match status" value="1"/>
</dbReference>
<protein>
    <submittedName>
        <fullName evidence="16">CD8A protein</fullName>
    </submittedName>
</protein>
<dbReference type="InterPro" id="IPR013106">
    <property type="entry name" value="Ig_V-set"/>
</dbReference>
<dbReference type="GO" id="GO:0007166">
    <property type="term" value="P:cell surface receptor signaling pathway"/>
    <property type="evidence" value="ECO:0007669"/>
    <property type="project" value="TreeGrafter"/>
</dbReference>
<dbReference type="GO" id="GO:0009897">
    <property type="term" value="C:external side of plasma membrane"/>
    <property type="evidence" value="ECO:0007669"/>
    <property type="project" value="TreeGrafter"/>
</dbReference>
<evidence type="ECO:0000256" key="11">
    <source>
        <dbReference type="ARBA" id="ARBA00023180"/>
    </source>
</evidence>
<comment type="caution">
    <text evidence="16">The sequence shown here is derived from an EMBL/GenBank/DDBJ whole genome shotgun (WGS) entry which is preliminary data.</text>
</comment>
<evidence type="ECO:0000259" key="15">
    <source>
        <dbReference type="PROSITE" id="PS50835"/>
    </source>
</evidence>
<dbReference type="AlphaFoldDB" id="A0A7K9TCN3"/>
<dbReference type="Gene3D" id="2.60.40.10">
    <property type="entry name" value="Immunoglobulins"/>
    <property type="match status" value="1"/>
</dbReference>
<dbReference type="EMBL" id="VWZX01009528">
    <property type="protein sequence ID" value="NXI46309.1"/>
    <property type="molecule type" value="Genomic_DNA"/>
</dbReference>
<evidence type="ECO:0000256" key="6">
    <source>
        <dbReference type="ARBA" id="ARBA00022989"/>
    </source>
</evidence>
<feature type="non-terminal residue" evidence="16">
    <location>
        <position position="138"/>
    </location>
</feature>
<keyword evidence="17" id="KW-1185">Reference proteome</keyword>
<evidence type="ECO:0000256" key="2">
    <source>
        <dbReference type="ARBA" id="ARBA00022475"/>
    </source>
</evidence>
<keyword evidence="8" id="KW-0472">Membrane</keyword>
<evidence type="ECO:0000313" key="16">
    <source>
        <dbReference type="EMBL" id="NXI46309.1"/>
    </source>
</evidence>
<dbReference type="GO" id="GO:0002456">
    <property type="term" value="P:T cell mediated immunity"/>
    <property type="evidence" value="ECO:0007669"/>
    <property type="project" value="TreeGrafter"/>
</dbReference>
<dbReference type="PANTHER" id="PTHR10441:SF2">
    <property type="entry name" value="T-CELL SURFACE GLYCOPROTEIN CD8 ALPHA CHAIN"/>
    <property type="match status" value="1"/>
</dbReference>
<dbReference type="FunFam" id="2.60.40.10:FF:001514">
    <property type="entry name" value="CD8 alpha chain"/>
    <property type="match status" value="1"/>
</dbReference>
<dbReference type="OrthoDB" id="9906515at2759"/>
<dbReference type="InterPro" id="IPR036179">
    <property type="entry name" value="Ig-like_dom_sf"/>
</dbReference>
<name>A0A7K9TCN3_9PICI</name>
<evidence type="ECO:0000256" key="10">
    <source>
        <dbReference type="ARBA" id="ARBA00023157"/>
    </source>
</evidence>
<evidence type="ECO:0000256" key="1">
    <source>
        <dbReference type="ARBA" id="ARBA00004251"/>
    </source>
</evidence>
<feature type="chain" id="PRO_5029912079" evidence="14">
    <location>
        <begin position="23"/>
        <end position="138"/>
    </location>
</feature>
<evidence type="ECO:0000256" key="8">
    <source>
        <dbReference type="ARBA" id="ARBA00023136"/>
    </source>
</evidence>
<dbReference type="SUPFAM" id="SSF48726">
    <property type="entry name" value="Immunoglobulin"/>
    <property type="match status" value="1"/>
</dbReference>
<keyword evidence="3" id="KW-0812">Transmembrane</keyword>
<keyword evidence="4 14" id="KW-0732">Signal</keyword>
<keyword evidence="11" id="KW-0325">Glycoprotein</keyword>
<dbReference type="InterPro" id="IPR015468">
    <property type="entry name" value="CD8_asu"/>
</dbReference>
<evidence type="ECO:0000256" key="7">
    <source>
        <dbReference type="ARBA" id="ARBA00023130"/>
    </source>
</evidence>
<evidence type="ECO:0000256" key="5">
    <source>
        <dbReference type="ARBA" id="ARBA00022859"/>
    </source>
</evidence>